<keyword evidence="1" id="KW-0812">Transmembrane</keyword>
<evidence type="ECO:0000256" key="1">
    <source>
        <dbReference type="SAM" id="Phobius"/>
    </source>
</evidence>
<evidence type="ECO:0000313" key="3">
    <source>
        <dbReference type="Proteomes" id="UP000270045"/>
    </source>
</evidence>
<protein>
    <submittedName>
        <fullName evidence="2">Uncharacterized protein</fullName>
    </submittedName>
</protein>
<organism evidence="2 3">
    <name type="scientific">Escherichia coli</name>
    <dbReference type="NCBI Taxonomy" id="562"/>
    <lineage>
        <taxon>Bacteria</taxon>
        <taxon>Pseudomonadati</taxon>
        <taxon>Pseudomonadota</taxon>
        <taxon>Gammaproteobacteria</taxon>
        <taxon>Enterobacterales</taxon>
        <taxon>Enterobacteriaceae</taxon>
        <taxon>Escherichia</taxon>
    </lineage>
</organism>
<accession>A0A3B8FQ80</accession>
<keyword evidence="1" id="KW-1133">Transmembrane helix</keyword>
<dbReference type="AlphaFoldDB" id="A0A3B8FQ80"/>
<feature type="transmembrane region" description="Helical" evidence="1">
    <location>
        <begin position="20"/>
        <end position="40"/>
    </location>
</feature>
<gene>
    <name evidence="2" type="ORF">D9C02_26665</name>
</gene>
<keyword evidence="2" id="KW-0614">Plasmid</keyword>
<sequence>MNSNSINEFISKKATAVWVWLNKLAAYTISIALPIIGANVEKWLKPFLDKIDAPEFLKTDFAVYGSVFGVCGVLATIAVKRLVVIDARFNSEDAYKIRELKKENKSLRLKNKKLYTEKQKDKELHEAKLSQSIADCENKNKQEIDSLKKKHEEVFARKIDDHEREVRRLQEYIKLQGVAMDAMKNYKSVEQDIREYNVSGNTRKIHIDD</sequence>
<geneLocation type="plasmid" evidence="3">
    <name>pchl5009t-3.3k</name>
</geneLocation>
<dbReference type="RefSeq" id="WP_001709653.1">
    <property type="nucleotide sequence ID" value="NZ_CP032942.1"/>
</dbReference>
<dbReference type="EMBL" id="CP032942">
    <property type="protein sequence ID" value="AYM25423.1"/>
    <property type="molecule type" value="Genomic_DNA"/>
</dbReference>
<dbReference type="Proteomes" id="UP000270045">
    <property type="component" value="Plasmid pCHL5009T-3.3k"/>
</dbReference>
<evidence type="ECO:0000313" key="2">
    <source>
        <dbReference type="EMBL" id="AYM25423.1"/>
    </source>
</evidence>
<proteinExistence type="predicted"/>
<name>A0A3B8FQ80_ECOLX</name>
<reference evidence="2 3" key="1">
    <citation type="submission" date="2018-10" db="EMBL/GenBank/DDBJ databases">
        <title>First identification of the mcr gene in New Zealand.</title>
        <authorList>
            <person name="Creighton J."/>
            <person name="Anderson T."/>
            <person name="Howard J."/>
            <person name="Heffernan H."/>
            <person name="Freeman J."/>
        </authorList>
    </citation>
    <scope>NUCLEOTIDE SEQUENCE [LARGE SCALE GENOMIC DNA]</scope>
    <source>
        <strain evidence="2 3">CHL5009T</strain>
        <plasmid evidence="3">pchl5009t-3.3k</plasmid>
    </source>
</reference>
<keyword evidence="1" id="KW-0472">Membrane</keyword>
<feature type="transmembrane region" description="Helical" evidence="1">
    <location>
        <begin position="61"/>
        <end position="79"/>
    </location>
</feature>